<sequence length="374" mass="43374">MEDSSGLRPPEEQCPRQVPGHRKTCSSAFRRERDSAPSRLARTPRLTMEHLKTGAHLSGDCGNQDAVAPAWFDRAKYERAREIFREHIFSFFFAHLVGLAMVVTRNSILDPLVFTGHSNSLASLYRRYLSTLRHVKSWYEGDIWKPGDPAHTSISKVRQMHRHVAGQLEGRTCPVTNARYLSQLDMAITQFAFMGLSVLYPRQLGLFLAERDLECVIHFWRTVGYKLGIADCYNLCSGNYEETFQICFEMQETLIKPALVNPSPQGATMSKNIICAVRVLVIFLSYEGMMAFWARQIGLNFNATLSLYDWWSYSLIWFTFNVLLRYNYWRGMFNWLLRLAIRRGTKFGGYFQKQLELQEITSKALRLSYAYRYQ</sequence>
<reference evidence="1 2" key="1">
    <citation type="journal article" date="2020" name="Cell">
        <title>Large-Scale Comparative Analyses of Tick Genomes Elucidate Their Genetic Diversity and Vector Capacities.</title>
        <authorList>
            <consortium name="Tick Genome and Microbiome Consortium (TIGMIC)"/>
            <person name="Jia N."/>
            <person name="Wang J."/>
            <person name="Shi W."/>
            <person name="Du L."/>
            <person name="Sun Y."/>
            <person name="Zhan W."/>
            <person name="Jiang J.F."/>
            <person name="Wang Q."/>
            <person name="Zhang B."/>
            <person name="Ji P."/>
            <person name="Bell-Sakyi L."/>
            <person name="Cui X.M."/>
            <person name="Yuan T.T."/>
            <person name="Jiang B.G."/>
            <person name="Yang W.F."/>
            <person name="Lam T.T."/>
            <person name="Chang Q.C."/>
            <person name="Ding S.J."/>
            <person name="Wang X.J."/>
            <person name="Zhu J.G."/>
            <person name="Ruan X.D."/>
            <person name="Zhao L."/>
            <person name="Wei J.T."/>
            <person name="Ye R.Z."/>
            <person name="Que T.C."/>
            <person name="Du C.H."/>
            <person name="Zhou Y.H."/>
            <person name="Cheng J.X."/>
            <person name="Dai P.F."/>
            <person name="Guo W.B."/>
            <person name="Han X.H."/>
            <person name="Huang E.J."/>
            <person name="Li L.F."/>
            <person name="Wei W."/>
            <person name="Gao Y.C."/>
            <person name="Liu J.Z."/>
            <person name="Shao H.Z."/>
            <person name="Wang X."/>
            <person name="Wang C.C."/>
            <person name="Yang T.C."/>
            <person name="Huo Q.B."/>
            <person name="Li W."/>
            <person name="Chen H.Y."/>
            <person name="Chen S.E."/>
            <person name="Zhou L.G."/>
            <person name="Ni X.B."/>
            <person name="Tian J.H."/>
            <person name="Sheng Y."/>
            <person name="Liu T."/>
            <person name="Pan Y.S."/>
            <person name="Xia L.Y."/>
            <person name="Li J."/>
            <person name="Zhao F."/>
            <person name="Cao W.C."/>
        </authorList>
    </citation>
    <scope>NUCLEOTIDE SEQUENCE [LARGE SCALE GENOMIC DNA]</scope>
    <source>
        <strain evidence="1">Iper-2018</strain>
    </source>
</reference>
<dbReference type="EMBL" id="JABSTQ010011356">
    <property type="protein sequence ID" value="KAG0412352.1"/>
    <property type="molecule type" value="Genomic_DNA"/>
</dbReference>
<comment type="caution">
    <text evidence="1">The sequence shown here is derived from an EMBL/GenBank/DDBJ whole genome shotgun (WGS) entry which is preliminary data.</text>
</comment>
<gene>
    <name evidence="1" type="ORF">HPB47_010518</name>
</gene>
<keyword evidence="2" id="KW-1185">Reference proteome</keyword>
<evidence type="ECO:0000313" key="1">
    <source>
        <dbReference type="EMBL" id="KAG0412352.1"/>
    </source>
</evidence>
<dbReference type="Proteomes" id="UP000805193">
    <property type="component" value="Unassembled WGS sequence"/>
</dbReference>
<proteinExistence type="predicted"/>
<organism evidence="1 2">
    <name type="scientific">Ixodes persulcatus</name>
    <name type="common">Taiga tick</name>
    <dbReference type="NCBI Taxonomy" id="34615"/>
    <lineage>
        <taxon>Eukaryota</taxon>
        <taxon>Metazoa</taxon>
        <taxon>Ecdysozoa</taxon>
        <taxon>Arthropoda</taxon>
        <taxon>Chelicerata</taxon>
        <taxon>Arachnida</taxon>
        <taxon>Acari</taxon>
        <taxon>Parasitiformes</taxon>
        <taxon>Ixodida</taxon>
        <taxon>Ixodoidea</taxon>
        <taxon>Ixodidae</taxon>
        <taxon>Ixodinae</taxon>
        <taxon>Ixodes</taxon>
    </lineage>
</organism>
<name>A0AC60NZ41_IXOPE</name>
<evidence type="ECO:0000313" key="2">
    <source>
        <dbReference type="Proteomes" id="UP000805193"/>
    </source>
</evidence>
<protein>
    <submittedName>
        <fullName evidence="1">Uncharacterized protein</fullName>
    </submittedName>
</protein>
<accession>A0AC60NZ41</accession>